<dbReference type="Pfam" id="PF04082">
    <property type="entry name" value="Fungal_trans"/>
    <property type="match status" value="1"/>
</dbReference>
<dbReference type="PANTHER" id="PTHR31313">
    <property type="entry name" value="TY1 ENHANCER ACTIVATOR"/>
    <property type="match status" value="1"/>
</dbReference>
<dbReference type="GO" id="GO:0006351">
    <property type="term" value="P:DNA-templated transcription"/>
    <property type="evidence" value="ECO:0007669"/>
    <property type="project" value="InterPro"/>
</dbReference>
<evidence type="ECO:0000256" key="4">
    <source>
        <dbReference type="ARBA" id="ARBA00023125"/>
    </source>
</evidence>
<dbReference type="RefSeq" id="XP_016600432.1">
    <property type="nucleotide sequence ID" value="XM_016744512.1"/>
</dbReference>
<keyword evidence="6" id="KW-0539">Nucleus</keyword>
<dbReference type="HOGENOM" id="CLU_007003_5_3_1"/>
<evidence type="ECO:0000256" key="6">
    <source>
        <dbReference type="ARBA" id="ARBA00023242"/>
    </source>
</evidence>
<dbReference type="Proteomes" id="UP000030143">
    <property type="component" value="Unassembled WGS sequence"/>
</dbReference>
<evidence type="ECO:0000256" key="2">
    <source>
        <dbReference type="ARBA" id="ARBA00022833"/>
    </source>
</evidence>
<dbReference type="GO" id="GO:0008270">
    <property type="term" value="F:zinc ion binding"/>
    <property type="evidence" value="ECO:0007669"/>
    <property type="project" value="InterPro"/>
</dbReference>
<sequence length="582" mass="64848">MGSLQIAEDGQLRFFGPTSNLHISHVGPFPLFNSNIRLVHWNEALILTAAGVNNHVDEELEDHLTKLYFAWENPNIPLVDERAYYQGKNCYRNLNQPNHRYSEVLNNAICAIGATLTSRYCPDLPESLVDFFATRSKALLEVEMDSPTLSTVQSLGILSGVEALLTRDARGWLYSGMAMRLATDLGLHMDAAPFAERGLIDLEEARLRSSTFWGTYAHERMWSLYVGRPEAIDHLDITVQLPFPSNSQPDVNDVWRPYIDENQQANNWESQALLHEVAHGTVTLCTKMASIRKVLYSIPRGAKPDIKKLYTFAAKARDELAVWVSGLSESVSVDMMDLGRIHLPHVLQLHMQFHAVRIIVDQPFAFQVPGLGGLTEENITHSRECCHDAALSITKLLQAIRRHFSLRRVNLQTVHLIFTAMLVHTQSAFLSPDFQMRDTARRQLEICSQALGEIGQAYKNALRALEVITSIKSELLRHQRRESTSGLSIIGQSNSISSMIALGQIQSGIFGAEPGASQSWPDNFTNNSMFNLCGSVPDVDLDRCASMADQLPLPNHSSWAPCVDSSAPLCPEENDPAASSLH</sequence>
<dbReference type="CDD" id="cd12148">
    <property type="entry name" value="fungal_TF_MHR"/>
    <property type="match status" value="1"/>
</dbReference>
<name>A0A0A2K2B4_PENEN</name>
<evidence type="ECO:0000256" key="1">
    <source>
        <dbReference type="ARBA" id="ARBA00022723"/>
    </source>
</evidence>
<feature type="domain" description="Xylanolytic transcriptional activator regulatory" evidence="7">
    <location>
        <begin position="171"/>
        <end position="248"/>
    </location>
</feature>
<evidence type="ECO:0000256" key="5">
    <source>
        <dbReference type="ARBA" id="ARBA00023163"/>
    </source>
</evidence>
<evidence type="ECO:0000313" key="9">
    <source>
        <dbReference type="Proteomes" id="UP000030143"/>
    </source>
</evidence>
<keyword evidence="1" id="KW-0479">Metal-binding</keyword>
<dbReference type="EMBL" id="JQFZ01000103">
    <property type="protein sequence ID" value="KGO59167.1"/>
    <property type="molecule type" value="Genomic_DNA"/>
</dbReference>
<keyword evidence="4" id="KW-0238">DNA-binding</keyword>
<protein>
    <submittedName>
        <fullName evidence="8">Transcription factor, fungi</fullName>
    </submittedName>
</protein>
<accession>A0A0A2K2B4</accession>
<dbReference type="SMART" id="SM00906">
    <property type="entry name" value="Fungal_trans"/>
    <property type="match status" value="1"/>
</dbReference>
<dbReference type="VEuPathDB" id="FungiDB:PEXP_049830"/>
<comment type="caution">
    <text evidence="8">The sequence shown here is derived from an EMBL/GenBank/DDBJ whole genome shotgun (WGS) entry which is preliminary data.</text>
</comment>
<proteinExistence type="predicted"/>
<keyword evidence="2" id="KW-0862">Zinc</keyword>
<dbReference type="STRING" id="27334.A0A0A2K2B4"/>
<reference evidence="8 9" key="1">
    <citation type="journal article" date="2015" name="Mol. Plant Microbe Interact.">
        <title>Genome, transcriptome, and functional analyses of Penicillium expansum provide new insights into secondary metabolism and pathogenicity.</title>
        <authorList>
            <person name="Ballester A.R."/>
            <person name="Marcet-Houben M."/>
            <person name="Levin E."/>
            <person name="Sela N."/>
            <person name="Selma-Lazaro C."/>
            <person name="Carmona L."/>
            <person name="Wisniewski M."/>
            <person name="Droby S."/>
            <person name="Gonzalez-Candelas L."/>
            <person name="Gabaldon T."/>
        </authorList>
    </citation>
    <scope>NUCLEOTIDE SEQUENCE [LARGE SCALE GENOMIC DNA]</scope>
    <source>
        <strain evidence="8 9">MD-8</strain>
    </source>
</reference>
<dbReference type="GeneID" id="27679932"/>
<keyword evidence="5" id="KW-0804">Transcription</keyword>
<dbReference type="InterPro" id="IPR007219">
    <property type="entry name" value="XnlR_reg_dom"/>
</dbReference>
<organism evidence="8 9">
    <name type="scientific">Penicillium expansum</name>
    <name type="common">Blue mold rot fungus</name>
    <dbReference type="NCBI Taxonomy" id="27334"/>
    <lineage>
        <taxon>Eukaryota</taxon>
        <taxon>Fungi</taxon>
        <taxon>Dikarya</taxon>
        <taxon>Ascomycota</taxon>
        <taxon>Pezizomycotina</taxon>
        <taxon>Eurotiomycetes</taxon>
        <taxon>Eurotiomycetidae</taxon>
        <taxon>Eurotiales</taxon>
        <taxon>Aspergillaceae</taxon>
        <taxon>Penicillium</taxon>
    </lineage>
</organism>
<evidence type="ECO:0000256" key="3">
    <source>
        <dbReference type="ARBA" id="ARBA00023015"/>
    </source>
</evidence>
<gene>
    <name evidence="8" type="ORF">PEX2_072420</name>
</gene>
<dbReference type="GO" id="GO:0003677">
    <property type="term" value="F:DNA binding"/>
    <property type="evidence" value="ECO:0007669"/>
    <property type="project" value="UniProtKB-KW"/>
</dbReference>
<keyword evidence="3" id="KW-0805">Transcription regulation</keyword>
<evidence type="ECO:0000313" key="8">
    <source>
        <dbReference type="EMBL" id="KGO59167.1"/>
    </source>
</evidence>
<dbReference type="AlphaFoldDB" id="A0A0A2K2B4"/>
<keyword evidence="9" id="KW-1185">Reference proteome</keyword>
<dbReference type="InterPro" id="IPR051615">
    <property type="entry name" value="Transcr_Regulatory_Elem"/>
</dbReference>
<evidence type="ECO:0000259" key="7">
    <source>
        <dbReference type="SMART" id="SM00906"/>
    </source>
</evidence>
<dbReference type="PANTHER" id="PTHR31313:SF77">
    <property type="entry name" value="ZN(II)2CYS6 TRANSCRIPTION FACTOR (EUROFUNG)"/>
    <property type="match status" value="1"/>
</dbReference>